<evidence type="ECO:0000256" key="3">
    <source>
        <dbReference type="ARBA" id="ARBA00022525"/>
    </source>
</evidence>
<feature type="domain" description="SD-repeat containing protein B" evidence="6">
    <location>
        <begin position="262"/>
        <end position="347"/>
    </location>
</feature>
<sequence>MVFQRAFNKFLRPKTQPVAAVRRIRSVERLEARCVMDAAAMPIHVGLVYIETDYLETSFGDNQVDEGDDSHPDQFQLSFVGGADGTSLTKLSIDLDKDGDGLSVGDAIFDTKAGGLGKAGYHDFKVVSLLSANPAASVSATVSDGGMLLELEFNNFQAGDKLIFSLDVDEILKVSDDVAIFNSRLDVIKSGQEFHDTILTASFEAPHYFDVTTSDIFVNDYGDPQAIYGIDLPPDAGNDVRSHADRTAAALVTLQQAPKPISIGGTVYLDNDLNLVQSASEKGIPGVELRLYMLDEASGQFQYTGHSTQTDANGDYHFGTDLDLMPGTYHIEETQPTGLFSVGAVPGTVDNSISGTVLNADVLTGIEIPLGDLHAVDYDFAEADPAKISGYVYRDDSDDGIKDPGEIGLGGVTVRLIPVDTIAPEEIVETTTAADGSYSFTNLAPGRYRVVETVMPHDLSDGLDTAGTVDGILVGIAVNPGDEINAIDLQGGSVGIDYNFGELPLGSLAGAVYLVAPGEDCFGPHDESGDVPLEDVRIVLEDSAGNFIAETRTNSLGEYEFDRLVKGNYRIIEYTPVGLLEGAAHVGMIGGQMVGSIDGGSRITTITLSAGGEGTHYDFCEAAPAKISGYVYHDQSNDGIRDSGEEAIPGALVELIDSTGAVVASRQTDANGFYQFDNLLPGEYTLRETTPAGYLDGLDTAGTVAGSTVGRADNPGDRILAINLRQGQVGVEYNFGELKPGTISGRIHVDTDGDCEIDPDELRLEGVVVELYDDAGNFLMQTTTNSQGEYEFINLAPGNYTVVEIQPVGYYNGDQHAGTTGGDDSVTDRISQIPLSSGQDSQFNDFCELPPGTISGYVHVDTDGDCIRDPDELRLSGVTIELYDESGTLIATTTTDTLGRYEFTDLAPGEYTVVELQPAGYFDGDQHAGTTGGDDSVVNRISRIPLAAGQDSEANDFCELPPGSISGYVHVDTDGDCVRDPDELLLSGVTIELYDNNGTLITTTTTDINGRYEFTDLAPGDYTVVELQPTGYYDGDQHAGTTGGDDSVINRISQIPLAAGQASESNDFCELPPGTISGRVHVDSDGDCVLDPEEELLANVEMQLYDADGTLIATTLTNANGFYEFTDLAPGSYSVIQVQPNGYFDGDQHAGTTDGDDSGLNSIVSIGLLANQNSLNNDFCELPPAMISGYVFQDGDVRLLSQVPEPEDLRGISDGLRTGDDTPLAGVTLELRNVLGQAFLGENALPGTYADGPIRVVTDANGFYEFTGLRSGTYHIYQIQPDGYIDGLDTAGSLGGFAVNAADVPEDSTTTFQLQTLTLDSATNPNNDGIILIDLPVGGSSVENNFSEVLIREQPPIPPVEWDPPPVEFTPPPIETFINAPLLINFADAVEISNPIWANDDPGVTWHLSVIDGGFPRGETAFESSGGKVIQNAGIVLDTAAWSTNLRDKGNWLLMDRDGNVLSESSAITLGDADAIPLAGDFNGDGRDELALFIEGNWFIDVNGNGKWDGNDLWVKLGTEMDRPVVGDWDGDGKDDIGIFGPEWDRDPEAIVRDPGLPDPDNIRRLRPKNQPPMQPEATDGIRVLQLRERGQLRSDLIDHVFRYGHNADTPLVGDWNGDGIDTIAVFRAGRWMLDSDGDGRWTTRDETVQFGEPGDLPIVGDWNGDGIDQIGVVRGDTWIIDSNSDRQLTADDKRFDQPHSPNGQPVAGDWDGDGTSEAGVYETQTDPIAEDKAA</sequence>
<dbReference type="GO" id="GO:0005576">
    <property type="term" value="C:extracellular region"/>
    <property type="evidence" value="ECO:0007669"/>
    <property type="project" value="UniProtKB-SubCell"/>
</dbReference>
<keyword evidence="3" id="KW-0964">Secreted</keyword>
<feature type="domain" description="SD-repeat containing protein B" evidence="6">
    <location>
        <begin position="744"/>
        <end position="835"/>
    </location>
</feature>
<comment type="similarity">
    <text evidence="2">Belongs to the serine-aspartate repeat-containing protein (SDr) family.</text>
</comment>
<evidence type="ECO:0000256" key="2">
    <source>
        <dbReference type="ARBA" id="ARBA00007257"/>
    </source>
</evidence>
<feature type="region of interest" description="Disordered" evidence="5">
    <location>
        <begin position="1690"/>
        <end position="1735"/>
    </location>
</feature>
<evidence type="ECO:0000313" key="8">
    <source>
        <dbReference type="Proteomes" id="UP000316770"/>
    </source>
</evidence>
<feature type="domain" description="SD-repeat containing protein B" evidence="6">
    <location>
        <begin position="1076"/>
        <end position="1163"/>
    </location>
</feature>
<feature type="domain" description="SD-repeat containing protein B" evidence="6">
    <location>
        <begin position="626"/>
        <end position="703"/>
    </location>
</feature>
<organism evidence="7 8">
    <name type="scientific">Rosistilla oblonga</name>
    <dbReference type="NCBI Taxonomy" id="2527990"/>
    <lineage>
        <taxon>Bacteria</taxon>
        <taxon>Pseudomonadati</taxon>
        <taxon>Planctomycetota</taxon>
        <taxon>Planctomycetia</taxon>
        <taxon>Pirellulales</taxon>
        <taxon>Pirellulaceae</taxon>
        <taxon>Rosistilla</taxon>
    </lineage>
</organism>
<dbReference type="EMBL" id="CP036318">
    <property type="protein sequence ID" value="QDV58092.1"/>
    <property type="molecule type" value="Genomic_DNA"/>
</dbReference>
<comment type="subcellular location">
    <subcellularLocation>
        <location evidence="1">Secreted</location>
    </subcellularLocation>
</comment>
<protein>
    <submittedName>
        <fullName evidence="7">Serine-aspartate repeat-containing protein D</fullName>
    </submittedName>
</protein>
<proteinExistence type="inferred from homology"/>
<feature type="domain" description="SD-repeat containing protein B" evidence="6">
    <location>
        <begin position="964"/>
        <end position="1054"/>
    </location>
</feature>
<dbReference type="PANTHER" id="PTHR36108">
    <property type="entry name" value="COLOSSIN-B-RELATED"/>
    <property type="match status" value="1"/>
</dbReference>
<feature type="domain" description="SD-repeat containing protein B" evidence="6">
    <location>
        <begin position="854"/>
        <end position="942"/>
    </location>
</feature>
<name>A0A518IYC7_9BACT</name>
<dbReference type="PANTHER" id="PTHR36108:SF13">
    <property type="entry name" value="COLOSSIN-B-RELATED"/>
    <property type="match status" value="1"/>
</dbReference>
<dbReference type="InterPro" id="IPR028994">
    <property type="entry name" value="Integrin_alpha_N"/>
</dbReference>
<evidence type="ECO:0000313" key="7">
    <source>
        <dbReference type="EMBL" id="QDV58092.1"/>
    </source>
</evidence>
<dbReference type="Pfam" id="PF17210">
    <property type="entry name" value="SdrD_B"/>
    <property type="match status" value="7"/>
</dbReference>
<evidence type="ECO:0000256" key="4">
    <source>
        <dbReference type="ARBA" id="ARBA00022729"/>
    </source>
</evidence>
<accession>A0A518IYC7</accession>
<dbReference type="InterPro" id="IPR013783">
    <property type="entry name" value="Ig-like_fold"/>
</dbReference>
<keyword evidence="4" id="KW-0732">Signal</keyword>
<dbReference type="SUPFAM" id="SSF117074">
    <property type="entry name" value="Hypothetical protein PA1324"/>
    <property type="match status" value="9"/>
</dbReference>
<evidence type="ECO:0000259" key="6">
    <source>
        <dbReference type="Pfam" id="PF17210"/>
    </source>
</evidence>
<reference evidence="7 8" key="1">
    <citation type="submission" date="2019-02" db="EMBL/GenBank/DDBJ databases">
        <title>Deep-cultivation of Planctomycetes and their phenomic and genomic characterization uncovers novel biology.</title>
        <authorList>
            <person name="Wiegand S."/>
            <person name="Jogler M."/>
            <person name="Boedeker C."/>
            <person name="Pinto D."/>
            <person name="Vollmers J."/>
            <person name="Rivas-Marin E."/>
            <person name="Kohn T."/>
            <person name="Peeters S.H."/>
            <person name="Heuer A."/>
            <person name="Rast P."/>
            <person name="Oberbeckmann S."/>
            <person name="Bunk B."/>
            <person name="Jeske O."/>
            <person name="Meyerdierks A."/>
            <person name="Storesund J.E."/>
            <person name="Kallscheuer N."/>
            <person name="Luecker S."/>
            <person name="Lage O.M."/>
            <person name="Pohl T."/>
            <person name="Merkel B.J."/>
            <person name="Hornburger P."/>
            <person name="Mueller R.-W."/>
            <person name="Bruemmer F."/>
            <person name="Labrenz M."/>
            <person name="Spormann A.M."/>
            <person name="Op den Camp H."/>
            <person name="Overmann J."/>
            <person name="Amann R."/>
            <person name="Jetten M.S.M."/>
            <person name="Mascher T."/>
            <person name="Medema M.H."/>
            <person name="Devos D.P."/>
            <person name="Kaster A.-K."/>
            <person name="Ovreas L."/>
            <person name="Rohde M."/>
            <person name="Galperin M.Y."/>
            <person name="Jogler C."/>
        </authorList>
    </citation>
    <scope>NUCLEOTIDE SEQUENCE [LARGE SCALE GENOMIC DNA]</scope>
    <source>
        <strain evidence="7 8">Mal33</strain>
    </source>
</reference>
<dbReference type="Gene3D" id="2.60.40.10">
    <property type="entry name" value="Immunoglobulins"/>
    <property type="match status" value="9"/>
</dbReference>
<feature type="domain" description="SD-repeat containing protein B" evidence="6">
    <location>
        <begin position="387"/>
        <end position="467"/>
    </location>
</feature>
<evidence type="ECO:0000256" key="1">
    <source>
        <dbReference type="ARBA" id="ARBA00004613"/>
    </source>
</evidence>
<dbReference type="RefSeq" id="WP_145288104.1">
    <property type="nucleotide sequence ID" value="NZ_CP036318.1"/>
</dbReference>
<dbReference type="SUPFAM" id="SSF69318">
    <property type="entry name" value="Integrin alpha N-terminal domain"/>
    <property type="match status" value="2"/>
</dbReference>
<dbReference type="InterPro" id="IPR033764">
    <property type="entry name" value="Sdr_B"/>
</dbReference>
<dbReference type="Proteomes" id="UP000316770">
    <property type="component" value="Chromosome"/>
</dbReference>
<gene>
    <name evidence="7" type="primary">sdrD_3</name>
    <name evidence="7" type="ORF">Mal33_41090</name>
</gene>
<evidence type="ECO:0000256" key="5">
    <source>
        <dbReference type="SAM" id="MobiDB-lite"/>
    </source>
</evidence>
<keyword evidence="8" id="KW-1185">Reference proteome</keyword>